<dbReference type="RefSeq" id="WP_038063819.1">
    <property type="nucleotide sequence ID" value="NZ_JPSL02000040.1"/>
</dbReference>
<gene>
    <name evidence="3" type="ORF">THFILI_10920</name>
</gene>
<feature type="domain" description="Sugar fermentation stimulation protein C-terminal" evidence="1">
    <location>
        <begin position="90"/>
        <end position="208"/>
    </location>
</feature>
<feature type="domain" description="SfsA N-terminal OB" evidence="2">
    <location>
        <begin position="17"/>
        <end position="76"/>
    </location>
</feature>
<dbReference type="AlphaFoldDB" id="A0A0A2WUV7"/>
<dbReference type="Gene3D" id="3.40.1350.60">
    <property type="match status" value="1"/>
</dbReference>
<evidence type="ECO:0000313" key="3">
    <source>
        <dbReference type="EMBL" id="KGQ22085.2"/>
    </source>
</evidence>
<dbReference type="Pfam" id="PF17746">
    <property type="entry name" value="SfsA_N"/>
    <property type="match status" value="1"/>
</dbReference>
<dbReference type="Gene3D" id="2.40.50.580">
    <property type="match status" value="1"/>
</dbReference>
<proteinExistence type="predicted"/>
<evidence type="ECO:0000259" key="2">
    <source>
        <dbReference type="Pfam" id="PF17746"/>
    </source>
</evidence>
<dbReference type="PANTHER" id="PTHR30545:SF2">
    <property type="entry name" value="SUGAR FERMENTATION STIMULATION PROTEIN A"/>
    <property type="match status" value="1"/>
</dbReference>
<dbReference type="Pfam" id="PF03749">
    <property type="entry name" value="SfsA"/>
    <property type="match status" value="1"/>
</dbReference>
<organism evidence="3 4">
    <name type="scientific">Thermus filiformis</name>
    <dbReference type="NCBI Taxonomy" id="276"/>
    <lineage>
        <taxon>Bacteria</taxon>
        <taxon>Thermotogati</taxon>
        <taxon>Deinococcota</taxon>
        <taxon>Deinococci</taxon>
        <taxon>Thermales</taxon>
        <taxon>Thermaceae</taxon>
        <taxon>Thermus</taxon>
    </lineage>
</organism>
<protein>
    <submittedName>
        <fullName evidence="3">Sugar fermentation stimulation protein</fullName>
    </submittedName>
</protein>
<dbReference type="PANTHER" id="PTHR30545">
    <property type="entry name" value="SUGAR FERMENTATION STIMULATION PROTEIN A"/>
    <property type="match status" value="1"/>
</dbReference>
<evidence type="ECO:0000313" key="4">
    <source>
        <dbReference type="Proteomes" id="UP000030364"/>
    </source>
</evidence>
<dbReference type="Proteomes" id="UP000030364">
    <property type="component" value="Unassembled WGS sequence"/>
</dbReference>
<accession>A0A0A2WUV7</accession>
<keyword evidence="4" id="KW-1185">Reference proteome</keyword>
<comment type="caution">
    <text evidence="3">The sequence shown here is derived from an EMBL/GenBank/DDBJ whole genome shotgun (WGS) entry which is preliminary data.</text>
</comment>
<dbReference type="STRING" id="276.THFILI_10920"/>
<dbReference type="EMBL" id="JPSL02000040">
    <property type="protein sequence ID" value="KGQ22085.2"/>
    <property type="molecule type" value="Genomic_DNA"/>
</dbReference>
<dbReference type="InterPro" id="IPR041465">
    <property type="entry name" value="SfsA_N"/>
</dbReference>
<dbReference type="InterPro" id="IPR040452">
    <property type="entry name" value="SfsA_C"/>
</dbReference>
<dbReference type="GO" id="GO:0003677">
    <property type="term" value="F:DNA binding"/>
    <property type="evidence" value="ECO:0007669"/>
    <property type="project" value="InterPro"/>
</dbReference>
<sequence length="221" mass="24723">MDPFLPWEAPLEPCTFLRRRNRFVAETDRGPLHLPNSGRMAELLLPGAPCLYLPKSGPRTRGRMVLVGSRGVWVGVDAHRAGRLLELLLRLGWFGPLKALRKEVRLLGERLDFLAEIGGEERVFEAKNCNRLEGELALFPDAPTLRGARHLRLLARFGPRGYAVWFVQHPLARAFALDPADKELFQAAKEARRQGVNLLAYGVEPGPEGLRVLGPLPFLDP</sequence>
<reference evidence="3 4" key="1">
    <citation type="journal article" date="2015" name="Genome Announc.">
        <title>Draft Genome Sequence of the Thermophile Thermus filiformis ATCC 43280, Producer of Carotenoid-(Di)glucoside-Branched Fatty Acid (Di)esters and Source of Hyperthermostable Enzymes of Biotechnological Interest.</title>
        <authorList>
            <person name="Mandelli F."/>
            <person name="Oliveira Ramires B."/>
            <person name="Couger M.B."/>
            <person name="Paixao D.A."/>
            <person name="Camilo C.M."/>
            <person name="Polikarpov I."/>
            <person name="Prade R."/>
            <person name="Riano-Pachon D.M."/>
            <person name="Squina F.M."/>
        </authorList>
    </citation>
    <scope>NUCLEOTIDE SEQUENCE [LARGE SCALE GENOMIC DNA]</scope>
    <source>
        <strain evidence="3 4">ATCC 43280</strain>
    </source>
</reference>
<dbReference type="InterPro" id="IPR005224">
    <property type="entry name" value="SfsA"/>
</dbReference>
<dbReference type="CDD" id="cd22359">
    <property type="entry name" value="SfsA-like_bacterial"/>
    <property type="match status" value="1"/>
</dbReference>
<evidence type="ECO:0000259" key="1">
    <source>
        <dbReference type="Pfam" id="PF03749"/>
    </source>
</evidence>
<name>A0A0A2WUV7_THEFI</name>